<dbReference type="PANTHER" id="PTHR12558">
    <property type="entry name" value="CELL DIVISION CYCLE 16,23,27"/>
    <property type="match status" value="1"/>
</dbReference>
<dbReference type="Pfam" id="PF12770">
    <property type="entry name" value="CHAT"/>
    <property type="match status" value="1"/>
</dbReference>
<sequence length="1091" mass="122803">MQRADLDAAVRGYEALISELPPNDADLAAHKVALVEALLMLSEYTADIQHSRRASQLAQEALDVTSPDDPSRVDRLAVLGRTWNEQAVRTNSADSFRKALEYFDAALKWAGDQHPRRGSILSTCGLALDGLVSHAEGDEQLKLARRAVENHEEALRLLPQPNEERAAALRYYAQSLVTWNDHSTQEQRRLDDAVSAAGESVRLTPQRHFRRHHRLNGLAFAHYRRWRFLGVNGRDDMLKARQYSVEAVKCIPQDHQAWRTNMLNLSASLVEQYEMFGNLDDLDNAISGLRKAIAHLPKSHPHRAARLSYLGKAIFQSFRNRGLPSMLDEAIECHEEAVELAPLAEVWCYRQELGEVLVERYLYQREVSALDDAVQKFEDALVGGLPHQRHQVLANLANALAIRSAAQRSDADLERAIECFQQVIDGGLQLSDPSQLSDAYGMALLARCRDSVHLEEMTQSAQLFTEAITSAPHGHPSLPKYYCHFGTVQRLLYRTTASFPYLEQSVLALRTSVEFTNPNHPLLANHQYHLAISLIERFNTLNDSRDFLEASTLLRDASLGERSHVMDRWTAARERAKLMHEQSPYESLESYRIAVALLPRLAWLGLEEQTRYEMAQQWIRLGNDAAACAIAVGQAELAVEFLENSRSVLWNQLFHLGQSHEEVRRFAPALVDEMDAVGRALEANIRTTFQSTSDEEMRKSEEERAARSRRRLAERWDQLLREVRAIPGAHDFLGWSSFANLRQAATSGPVVAITVSQYRCDGIIITRHGPLHVFQLPSARIELIELWARHLIMVLSQSKDREGYMFADRIVSELLELLWRDIGYPLWLAIAPILPHDRLSRVWLMPTGALASLPLHAALSNGSPRVGIQDVMIPSYTPTLSAMIRAQRRVTKAPFNMLAIGSPNSAGHKPLPCWRHEKDAIRNLCPAGKVTVLEDEDATLNHVLQELPKHNFLHICCHGEHDWMNPYRSHLALCDGRLTLSKIAQQRFQTADFAFLSACHTARVDPRAPDEAVHLASGMNLAGFRSIIATMWGIADTDAPVAAQAVYRRLTRGKAAPNPTDAAEALHEAVKALRRKNVPVIRWAPYIHIGL</sequence>
<evidence type="ECO:0000256" key="2">
    <source>
        <dbReference type="ARBA" id="ARBA00038210"/>
    </source>
</evidence>
<evidence type="ECO:0000259" key="3">
    <source>
        <dbReference type="Pfam" id="PF12770"/>
    </source>
</evidence>
<dbReference type="GO" id="GO:0005680">
    <property type="term" value="C:anaphase-promoting complex"/>
    <property type="evidence" value="ECO:0007669"/>
    <property type="project" value="UniProtKB-ARBA"/>
</dbReference>
<dbReference type="SUPFAM" id="SSF48452">
    <property type="entry name" value="TPR-like"/>
    <property type="match status" value="2"/>
</dbReference>
<reference evidence="4 5" key="1">
    <citation type="journal article" date="2016" name="Mol. Biol. Evol.">
        <title>Comparative Genomics of Early-Diverging Mushroom-Forming Fungi Provides Insights into the Origins of Lignocellulose Decay Capabilities.</title>
        <authorList>
            <person name="Nagy L.G."/>
            <person name="Riley R."/>
            <person name="Tritt A."/>
            <person name="Adam C."/>
            <person name="Daum C."/>
            <person name="Floudas D."/>
            <person name="Sun H."/>
            <person name="Yadav J.S."/>
            <person name="Pangilinan J."/>
            <person name="Larsson K.H."/>
            <person name="Matsuura K."/>
            <person name="Barry K."/>
            <person name="Labutti K."/>
            <person name="Kuo R."/>
            <person name="Ohm R.A."/>
            <person name="Bhattacharya S.S."/>
            <person name="Shirouzu T."/>
            <person name="Yoshinaga Y."/>
            <person name="Martin F.M."/>
            <person name="Grigoriev I.V."/>
            <person name="Hibbett D.S."/>
        </authorList>
    </citation>
    <scope>NUCLEOTIDE SEQUENCE [LARGE SCALE GENOMIC DNA]</scope>
    <source>
        <strain evidence="4 5">HHB12733</strain>
    </source>
</reference>
<evidence type="ECO:0000313" key="4">
    <source>
        <dbReference type="EMBL" id="KZT53823.1"/>
    </source>
</evidence>
<gene>
    <name evidence="4" type="ORF">CALCODRAFT_511179</name>
</gene>
<organism evidence="4 5">
    <name type="scientific">Calocera cornea HHB12733</name>
    <dbReference type="NCBI Taxonomy" id="1353952"/>
    <lineage>
        <taxon>Eukaryota</taxon>
        <taxon>Fungi</taxon>
        <taxon>Dikarya</taxon>
        <taxon>Basidiomycota</taxon>
        <taxon>Agaricomycotina</taxon>
        <taxon>Dacrymycetes</taxon>
        <taxon>Dacrymycetales</taxon>
        <taxon>Dacrymycetaceae</taxon>
        <taxon>Calocera</taxon>
    </lineage>
</organism>
<dbReference type="AlphaFoldDB" id="A0A165DZV1"/>
<dbReference type="GO" id="GO:0051301">
    <property type="term" value="P:cell division"/>
    <property type="evidence" value="ECO:0007669"/>
    <property type="project" value="TreeGrafter"/>
</dbReference>
<dbReference type="OrthoDB" id="9991317at2759"/>
<feature type="domain" description="CHAT" evidence="3">
    <location>
        <begin position="830"/>
        <end position="1090"/>
    </location>
</feature>
<dbReference type="STRING" id="1353952.A0A165DZV1"/>
<dbReference type="InterPro" id="IPR024983">
    <property type="entry name" value="CHAT_dom"/>
</dbReference>
<keyword evidence="5" id="KW-1185">Reference proteome</keyword>
<proteinExistence type="inferred from homology"/>
<accession>A0A165DZV1</accession>
<dbReference type="Proteomes" id="UP000076842">
    <property type="component" value="Unassembled WGS sequence"/>
</dbReference>
<name>A0A165DZV1_9BASI</name>
<keyword evidence="1" id="KW-0802">TPR repeat</keyword>
<dbReference type="PANTHER" id="PTHR12558:SF13">
    <property type="entry name" value="CELL DIVISION CYCLE PROTEIN 27 HOMOLOG"/>
    <property type="match status" value="1"/>
</dbReference>
<evidence type="ECO:0000256" key="1">
    <source>
        <dbReference type="ARBA" id="ARBA00022803"/>
    </source>
</evidence>
<comment type="similarity">
    <text evidence="2">Belongs to the APC3/CDC27 family.</text>
</comment>
<dbReference type="InParanoid" id="A0A165DZV1"/>
<evidence type="ECO:0000313" key="5">
    <source>
        <dbReference type="Proteomes" id="UP000076842"/>
    </source>
</evidence>
<protein>
    <recommendedName>
        <fullName evidence="3">CHAT domain-containing protein</fullName>
    </recommendedName>
</protein>
<dbReference type="InterPro" id="IPR011990">
    <property type="entry name" value="TPR-like_helical_dom_sf"/>
</dbReference>
<dbReference type="Gene3D" id="1.25.40.10">
    <property type="entry name" value="Tetratricopeptide repeat domain"/>
    <property type="match status" value="2"/>
</dbReference>
<dbReference type="EMBL" id="KV424028">
    <property type="protein sequence ID" value="KZT53823.1"/>
    <property type="molecule type" value="Genomic_DNA"/>
</dbReference>